<reference evidence="5" key="1">
    <citation type="submission" date="2019-06" db="EMBL/GenBank/DDBJ databases">
        <authorList>
            <person name="Zheng W."/>
        </authorList>
    </citation>
    <scope>NUCLEOTIDE SEQUENCE</scope>
    <source>
        <strain evidence="5">QDHG01</strain>
    </source>
</reference>
<dbReference type="Gene3D" id="1.10.10.60">
    <property type="entry name" value="Homeodomain-like"/>
    <property type="match status" value="1"/>
</dbReference>
<keyword evidence="1 2" id="KW-0371">Homeobox</keyword>
<evidence type="ECO:0000256" key="3">
    <source>
        <dbReference type="SAM" id="MobiDB-lite"/>
    </source>
</evidence>
<evidence type="ECO:0000313" key="6">
    <source>
        <dbReference type="Proteomes" id="UP000785679"/>
    </source>
</evidence>
<dbReference type="PROSITE" id="PS50071">
    <property type="entry name" value="HOMEOBOX_2"/>
    <property type="match status" value="1"/>
</dbReference>
<dbReference type="OrthoDB" id="313485at2759"/>
<keyword evidence="6" id="KW-1185">Reference proteome</keyword>
<evidence type="ECO:0000313" key="5">
    <source>
        <dbReference type="EMBL" id="TNV83836.1"/>
    </source>
</evidence>
<dbReference type="AlphaFoldDB" id="A0A8J8NXV5"/>
<feature type="DNA-binding region" description="Homeobox" evidence="1">
    <location>
        <begin position="243"/>
        <end position="302"/>
    </location>
</feature>
<dbReference type="GO" id="GO:0003677">
    <property type="term" value="F:DNA binding"/>
    <property type="evidence" value="ECO:0007669"/>
    <property type="project" value="UniProtKB-UniRule"/>
</dbReference>
<comment type="caution">
    <text evidence="5">The sequence shown here is derived from an EMBL/GenBank/DDBJ whole genome shotgun (WGS) entry which is preliminary data.</text>
</comment>
<sequence length="306" mass="35200">MNNNFQSIFNFDSVNEYINNQEGAFDYNLENSFYEQENFIQLEDNLPEPQMYIHSKQNSAFKVFARPSAPAATQAHGYLYLNTSSDQHCEVVPNFGNLAYPAHQNALTSFYQAPRKASALAMDEDNMFLPSRASAPYFPLLQVTVAEKPANKDVSSSAVVHVATTASSKQVEEDGNDSSKDYSQEYSTDAYQSTQASPLLQDRAVSSQPFDIANFKLEFDDLNECVAQLLKKAKDDYSQGGRDIKRRQRKNKEQLKILENEFLKNPDWTREFIRRISQKLQLRECQVYKWHWDQRKKEGMAVMTYV</sequence>
<dbReference type="SUPFAM" id="SSF46689">
    <property type="entry name" value="Homeodomain-like"/>
    <property type="match status" value="1"/>
</dbReference>
<evidence type="ECO:0000256" key="2">
    <source>
        <dbReference type="RuleBase" id="RU000682"/>
    </source>
</evidence>
<dbReference type="InterPro" id="IPR009057">
    <property type="entry name" value="Homeodomain-like_sf"/>
</dbReference>
<dbReference type="SMART" id="SM00389">
    <property type="entry name" value="HOX"/>
    <property type="match status" value="1"/>
</dbReference>
<keyword evidence="1 2" id="KW-0238">DNA-binding</keyword>
<keyword evidence="1 2" id="KW-0539">Nucleus</keyword>
<name>A0A8J8NXV5_HALGN</name>
<dbReference type="Proteomes" id="UP000785679">
    <property type="component" value="Unassembled WGS sequence"/>
</dbReference>
<comment type="subcellular location">
    <subcellularLocation>
        <location evidence="1 2">Nucleus</location>
    </subcellularLocation>
</comment>
<proteinExistence type="predicted"/>
<gene>
    <name evidence="5" type="ORF">FGO68_gene13177</name>
</gene>
<feature type="domain" description="Homeobox" evidence="4">
    <location>
        <begin position="241"/>
        <end position="301"/>
    </location>
</feature>
<dbReference type="GO" id="GO:0005634">
    <property type="term" value="C:nucleus"/>
    <property type="evidence" value="ECO:0007669"/>
    <property type="project" value="UniProtKB-SubCell"/>
</dbReference>
<evidence type="ECO:0000256" key="1">
    <source>
        <dbReference type="PROSITE-ProRule" id="PRU00108"/>
    </source>
</evidence>
<evidence type="ECO:0000259" key="4">
    <source>
        <dbReference type="PROSITE" id="PS50071"/>
    </source>
</evidence>
<feature type="region of interest" description="Disordered" evidence="3">
    <location>
        <begin position="165"/>
        <end position="188"/>
    </location>
</feature>
<dbReference type="InterPro" id="IPR001356">
    <property type="entry name" value="HD"/>
</dbReference>
<protein>
    <recommendedName>
        <fullName evidence="4">Homeobox domain-containing protein</fullName>
    </recommendedName>
</protein>
<accession>A0A8J8NXV5</accession>
<organism evidence="5 6">
    <name type="scientific">Halteria grandinella</name>
    <dbReference type="NCBI Taxonomy" id="5974"/>
    <lineage>
        <taxon>Eukaryota</taxon>
        <taxon>Sar</taxon>
        <taxon>Alveolata</taxon>
        <taxon>Ciliophora</taxon>
        <taxon>Intramacronucleata</taxon>
        <taxon>Spirotrichea</taxon>
        <taxon>Stichotrichia</taxon>
        <taxon>Sporadotrichida</taxon>
        <taxon>Halteriidae</taxon>
        <taxon>Halteria</taxon>
    </lineage>
</organism>
<dbReference type="CDD" id="cd00086">
    <property type="entry name" value="homeodomain"/>
    <property type="match status" value="1"/>
</dbReference>
<dbReference type="Pfam" id="PF00046">
    <property type="entry name" value="Homeodomain"/>
    <property type="match status" value="1"/>
</dbReference>
<dbReference type="EMBL" id="RRYP01003399">
    <property type="protein sequence ID" value="TNV83836.1"/>
    <property type="molecule type" value="Genomic_DNA"/>
</dbReference>